<sequence>MKKTLLATSLLLAGSLFGQLAVAYEVSDLGGELTPWGAIAGANADGTIPAYTGGVEPPASYDPANPGFRPDPFADDKPVLVIDANNYKEHEGKLSESLVLMFQKYPETFKINVYPTRRSVSYPESFLENSKLNAERCKTINGPLGLDTSNGCGQGIAFPIPQNGLEVMWNHDTSYRGLIVQQKNYVGKYAKPNGDLVHSYTANALRYQPFYEPNPTMFYGYRYEYTAPSRLSGQNTLVLDMLENSERRAHNYSPATRRVRLSPDSAADTPVSQVGGAMTFDDDIMFAGKKDRYDWNLIGRKEMYIPFNNYRYQYTDKDDAECYGDAKFTAGHPKSECVRWELQRVWHVQAVLKDGQRHVYHKRDMFISEDTYIDGYAQMYDSSGNVYRVNMQMNSPFYEAKAAGTAWNTVIDLISGVYTALGMAPGEGMAIIDSMPATTWSSATLSRRVIN</sequence>
<gene>
    <name evidence="2" type="ORF">FA869_07400</name>
</gene>
<name>A0A4U0YR72_9GAMM</name>
<evidence type="ECO:0000313" key="2">
    <source>
        <dbReference type="EMBL" id="TKA92211.1"/>
    </source>
</evidence>
<dbReference type="AlphaFoldDB" id="A0A4U0YR72"/>
<organism evidence="2 3">
    <name type="scientific">Halopseudomonas bauzanensis</name>
    <dbReference type="NCBI Taxonomy" id="653930"/>
    <lineage>
        <taxon>Bacteria</taxon>
        <taxon>Pseudomonadati</taxon>
        <taxon>Pseudomonadota</taxon>
        <taxon>Gammaproteobacteria</taxon>
        <taxon>Pseudomonadales</taxon>
        <taxon>Pseudomonadaceae</taxon>
        <taxon>Halopseudomonas</taxon>
    </lineage>
</organism>
<feature type="signal peptide" evidence="1">
    <location>
        <begin position="1"/>
        <end position="23"/>
    </location>
</feature>
<reference evidence="2 3" key="1">
    <citation type="submission" date="2019-04" db="EMBL/GenBank/DDBJ databases">
        <title>Crypto-aerobic microbial life in anoxic (sulfidic) marine sediments.</title>
        <authorList>
            <person name="Bhattacharya S."/>
            <person name="Roy C."/>
            <person name="Mondal N."/>
            <person name="Sarkar J."/>
            <person name="Mandal S."/>
            <person name="Rameez M.J."/>
            <person name="Ghosh W."/>
        </authorList>
    </citation>
    <scope>NUCLEOTIDE SEQUENCE [LARGE SCALE GENOMIC DNA]</scope>
    <source>
        <strain evidence="2 3">SBBB</strain>
    </source>
</reference>
<evidence type="ECO:0000313" key="3">
    <source>
        <dbReference type="Proteomes" id="UP000305198"/>
    </source>
</evidence>
<evidence type="ECO:0000256" key="1">
    <source>
        <dbReference type="SAM" id="SignalP"/>
    </source>
</evidence>
<dbReference type="CDD" id="cd16329">
    <property type="entry name" value="LolA_like"/>
    <property type="match status" value="1"/>
</dbReference>
<keyword evidence="1" id="KW-0732">Signal</keyword>
<protein>
    <submittedName>
        <fullName evidence="2">DUF1329 domain-containing protein</fullName>
    </submittedName>
</protein>
<comment type="caution">
    <text evidence="2">The sequence shown here is derived from an EMBL/GenBank/DDBJ whole genome shotgun (WGS) entry which is preliminary data.</text>
</comment>
<feature type="chain" id="PRO_5020951121" evidence="1">
    <location>
        <begin position="24"/>
        <end position="451"/>
    </location>
</feature>
<dbReference type="EMBL" id="SWAV01000002">
    <property type="protein sequence ID" value="TKA92211.1"/>
    <property type="molecule type" value="Genomic_DNA"/>
</dbReference>
<dbReference type="RefSeq" id="WP_136869180.1">
    <property type="nucleotide sequence ID" value="NZ_SWAV01000002.1"/>
</dbReference>
<accession>A0A4U0YR72</accession>
<dbReference type="Pfam" id="PF07044">
    <property type="entry name" value="DUF1329"/>
    <property type="match status" value="1"/>
</dbReference>
<dbReference type="Gene3D" id="2.50.20.10">
    <property type="entry name" value="Lipoprotein localisation LolA/LolB/LppX"/>
    <property type="match status" value="1"/>
</dbReference>
<dbReference type="InterPro" id="IPR010752">
    <property type="entry name" value="DUF1329"/>
</dbReference>
<proteinExistence type="predicted"/>
<dbReference type="Proteomes" id="UP000305198">
    <property type="component" value="Unassembled WGS sequence"/>
</dbReference>